<keyword evidence="1" id="KW-0472">Membrane</keyword>
<keyword evidence="1" id="KW-1133">Transmembrane helix</keyword>
<feature type="transmembrane region" description="Helical" evidence="1">
    <location>
        <begin position="37"/>
        <end position="55"/>
    </location>
</feature>
<accession>A0A5D4SXN2</accession>
<dbReference type="EMBL" id="VTEV01000004">
    <property type="protein sequence ID" value="TYS68065.1"/>
    <property type="molecule type" value="Genomic_DNA"/>
</dbReference>
<name>A0A5D4SXN2_9BACI</name>
<dbReference type="Proteomes" id="UP000322524">
    <property type="component" value="Unassembled WGS sequence"/>
</dbReference>
<evidence type="ECO:0000256" key="1">
    <source>
        <dbReference type="SAM" id="Phobius"/>
    </source>
</evidence>
<feature type="transmembrane region" description="Helical" evidence="1">
    <location>
        <begin position="67"/>
        <end position="85"/>
    </location>
</feature>
<evidence type="ECO:0000313" key="3">
    <source>
        <dbReference type="Proteomes" id="UP000322524"/>
    </source>
</evidence>
<keyword evidence="1" id="KW-0812">Transmembrane</keyword>
<protein>
    <submittedName>
        <fullName evidence="2">Uncharacterized protein</fullName>
    </submittedName>
</protein>
<dbReference type="AlphaFoldDB" id="A0A5D4SXN2"/>
<sequence length="94" mass="10414">MMWWNNVKTVPYHDFMAGTYKIGSIQVFSGFESMLDGGLMFFGGIAVVTIGLALAEKLGYNVDSSKVVATLSVLFWLGLFLLLVLKNPLFGFIR</sequence>
<gene>
    <name evidence="2" type="ORF">FZC76_09920</name>
</gene>
<dbReference type="RefSeq" id="WP_148988051.1">
    <property type="nucleotide sequence ID" value="NZ_VTEV01000004.1"/>
</dbReference>
<organism evidence="2 3">
    <name type="scientific">Sutcliffiella horikoshii</name>
    <dbReference type="NCBI Taxonomy" id="79883"/>
    <lineage>
        <taxon>Bacteria</taxon>
        <taxon>Bacillati</taxon>
        <taxon>Bacillota</taxon>
        <taxon>Bacilli</taxon>
        <taxon>Bacillales</taxon>
        <taxon>Bacillaceae</taxon>
        <taxon>Sutcliffiella</taxon>
    </lineage>
</organism>
<proteinExistence type="predicted"/>
<evidence type="ECO:0000313" key="2">
    <source>
        <dbReference type="EMBL" id="TYS68065.1"/>
    </source>
</evidence>
<dbReference type="OrthoDB" id="2881583at2"/>
<comment type="caution">
    <text evidence="2">The sequence shown here is derived from an EMBL/GenBank/DDBJ whole genome shotgun (WGS) entry which is preliminary data.</text>
</comment>
<reference evidence="2 3" key="1">
    <citation type="submission" date="2019-08" db="EMBL/GenBank/DDBJ databases">
        <title>Bacillus genomes from the desert of Cuatro Cienegas, Coahuila.</title>
        <authorList>
            <person name="Olmedo-Alvarez G."/>
        </authorList>
    </citation>
    <scope>NUCLEOTIDE SEQUENCE [LARGE SCALE GENOMIC DNA]</scope>
    <source>
        <strain evidence="2 3">CH28_1T</strain>
    </source>
</reference>